<evidence type="ECO:0000313" key="1">
    <source>
        <dbReference type="EMBL" id="MBW7572287.1"/>
    </source>
</evidence>
<name>A0ABS7DLW4_9FIRM</name>
<comment type="caution">
    <text evidence="1">The sequence shown here is derived from an EMBL/GenBank/DDBJ whole genome shotgun (WGS) entry which is preliminary data.</text>
</comment>
<proteinExistence type="predicted"/>
<gene>
    <name evidence="1" type="ORF">J5W02_05620</name>
</gene>
<reference evidence="1 2" key="1">
    <citation type="submission" date="2021-03" db="EMBL/GenBank/DDBJ databases">
        <title>Caproiciproducens sp. nov. isolated from feces of cow.</title>
        <authorList>
            <person name="Choi J.-Y."/>
        </authorList>
    </citation>
    <scope>NUCLEOTIDE SEQUENCE [LARGE SCALE GENOMIC DNA]</scope>
    <source>
        <strain evidence="1 2">AGMB10547</strain>
    </source>
</reference>
<protein>
    <recommendedName>
        <fullName evidence="3">Ethanolamine utilization protein</fullName>
    </recommendedName>
</protein>
<dbReference type="EMBL" id="JAGFNZ010000002">
    <property type="protein sequence ID" value="MBW7572287.1"/>
    <property type="molecule type" value="Genomic_DNA"/>
</dbReference>
<dbReference type="Proteomes" id="UP000719942">
    <property type="component" value="Unassembled WGS sequence"/>
</dbReference>
<accession>A0ABS7DLW4</accession>
<sequence length="250" mass="28346">MEISENDLYQIVLKVIQKMQNGKMLSNFPVPEQKLYVILSEGWNEEYRSFFNTLKDQRKYCVTTVIPPSMANDYHQKKLREWEGCGTVLRQDQTDLAQLPDGTTVFPAASRELIVKTALCIGDTFETKWVQRCMANGQKIILLKSGLEPLTGREPAAYAARIKAYYRIIAQYGIEIKETVFEEETAPENLKHAMSRPAPDKRAYGGHQVITEGDLDKFVQEGRILLAQGDLLTALAKEKASCLGIEIIRQ</sequence>
<evidence type="ECO:0008006" key="3">
    <source>
        <dbReference type="Google" id="ProtNLM"/>
    </source>
</evidence>
<keyword evidence="2" id="KW-1185">Reference proteome</keyword>
<dbReference type="RefSeq" id="WP_219964698.1">
    <property type="nucleotide sequence ID" value="NZ_JAGFNZ010000002.1"/>
</dbReference>
<evidence type="ECO:0000313" key="2">
    <source>
        <dbReference type="Proteomes" id="UP000719942"/>
    </source>
</evidence>
<organism evidence="1 2">
    <name type="scientific">Caproiciproducens faecalis</name>
    <dbReference type="NCBI Taxonomy" id="2820301"/>
    <lineage>
        <taxon>Bacteria</taxon>
        <taxon>Bacillati</taxon>
        <taxon>Bacillota</taxon>
        <taxon>Clostridia</taxon>
        <taxon>Eubacteriales</taxon>
        <taxon>Acutalibacteraceae</taxon>
        <taxon>Caproiciproducens</taxon>
    </lineage>
</organism>